<proteinExistence type="predicted"/>
<evidence type="ECO:0000256" key="1">
    <source>
        <dbReference type="SAM" id="MobiDB-lite"/>
    </source>
</evidence>
<evidence type="ECO:0000313" key="2">
    <source>
        <dbReference type="EMBL" id="MED6183923.1"/>
    </source>
</evidence>
<feature type="compositionally biased region" description="Basic and acidic residues" evidence="1">
    <location>
        <begin position="87"/>
        <end position="104"/>
    </location>
</feature>
<gene>
    <name evidence="2" type="ORF">PIB30_042473</name>
</gene>
<dbReference type="EMBL" id="JASCZI010181484">
    <property type="protein sequence ID" value="MED6183923.1"/>
    <property type="molecule type" value="Genomic_DNA"/>
</dbReference>
<sequence length="104" mass="11654">MLDSSALVVKLVTSSIIFPTPPLSQDSDPWGGPLSQDPYNYEEELGARVYSILSSPTHVDVGIDDDAIEEYESLGDRYCQQSDDDDFPPHMEHDNFVDHEPIIK</sequence>
<comment type="caution">
    <text evidence="2">The sequence shown here is derived from an EMBL/GenBank/DDBJ whole genome shotgun (WGS) entry which is preliminary data.</text>
</comment>
<protein>
    <submittedName>
        <fullName evidence="2">Uncharacterized protein</fullName>
    </submittedName>
</protein>
<keyword evidence="3" id="KW-1185">Reference proteome</keyword>
<name>A0ABU6WHZ8_9FABA</name>
<evidence type="ECO:0000313" key="3">
    <source>
        <dbReference type="Proteomes" id="UP001341840"/>
    </source>
</evidence>
<organism evidence="2 3">
    <name type="scientific">Stylosanthes scabra</name>
    <dbReference type="NCBI Taxonomy" id="79078"/>
    <lineage>
        <taxon>Eukaryota</taxon>
        <taxon>Viridiplantae</taxon>
        <taxon>Streptophyta</taxon>
        <taxon>Embryophyta</taxon>
        <taxon>Tracheophyta</taxon>
        <taxon>Spermatophyta</taxon>
        <taxon>Magnoliopsida</taxon>
        <taxon>eudicotyledons</taxon>
        <taxon>Gunneridae</taxon>
        <taxon>Pentapetalae</taxon>
        <taxon>rosids</taxon>
        <taxon>fabids</taxon>
        <taxon>Fabales</taxon>
        <taxon>Fabaceae</taxon>
        <taxon>Papilionoideae</taxon>
        <taxon>50 kb inversion clade</taxon>
        <taxon>dalbergioids sensu lato</taxon>
        <taxon>Dalbergieae</taxon>
        <taxon>Pterocarpus clade</taxon>
        <taxon>Stylosanthes</taxon>
    </lineage>
</organism>
<feature type="region of interest" description="Disordered" evidence="1">
    <location>
        <begin position="82"/>
        <end position="104"/>
    </location>
</feature>
<dbReference type="Proteomes" id="UP001341840">
    <property type="component" value="Unassembled WGS sequence"/>
</dbReference>
<accession>A0ABU6WHZ8</accession>
<reference evidence="2 3" key="1">
    <citation type="journal article" date="2023" name="Plants (Basel)">
        <title>Bridging the Gap: Combining Genomics and Transcriptomics Approaches to Understand Stylosanthes scabra, an Orphan Legume from the Brazilian Caatinga.</title>
        <authorList>
            <person name="Ferreira-Neto J.R.C."/>
            <person name="da Silva M.D."/>
            <person name="Binneck E."/>
            <person name="de Melo N.F."/>
            <person name="da Silva R.H."/>
            <person name="de Melo A.L.T.M."/>
            <person name="Pandolfi V."/>
            <person name="Bustamante F.O."/>
            <person name="Brasileiro-Vidal A.C."/>
            <person name="Benko-Iseppon A.M."/>
        </authorList>
    </citation>
    <scope>NUCLEOTIDE SEQUENCE [LARGE SCALE GENOMIC DNA]</scope>
    <source>
        <tissue evidence="2">Leaves</tissue>
    </source>
</reference>